<proteinExistence type="predicted"/>
<organism evidence="1 2">
    <name type="scientific">Alkanindiges illinoisensis</name>
    <dbReference type="NCBI Taxonomy" id="197183"/>
    <lineage>
        <taxon>Bacteria</taxon>
        <taxon>Pseudomonadati</taxon>
        <taxon>Pseudomonadota</taxon>
        <taxon>Gammaproteobacteria</taxon>
        <taxon>Moraxellales</taxon>
        <taxon>Moraxellaceae</taxon>
        <taxon>Alkanindiges</taxon>
    </lineage>
</organism>
<reference evidence="1 2" key="1">
    <citation type="submission" date="2019-03" db="EMBL/GenBank/DDBJ databases">
        <title>Alkanindiges illinoisensis: a potential pathogenic isolated from ascites of a gastric cancer patient with abdominal metastasis.</title>
        <authorList>
            <person name="Hu X."/>
            <person name="Yang B."/>
            <person name="Yan X."/>
            <person name="Lin L."/>
            <person name="Zhao H."/>
            <person name="Zhou F."/>
            <person name="Su B."/>
            <person name="Chen J."/>
            <person name="Rui Y."/>
            <person name="Wang Q."/>
            <person name="Zheng L."/>
        </authorList>
    </citation>
    <scope>NUCLEOTIDE SEQUENCE [LARGE SCALE GENOMIC DNA]</scope>
    <source>
        <strain evidence="1 2">NFYY 23406</strain>
    </source>
</reference>
<name>A0A4Y7XFV6_9GAMM</name>
<protein>
    <submittedName>
        <fullName evidence="1">Uncharacterized protein</fullName>
    </submittedName>
</protein>
<dbReference type="OrthoDB" id="6064788at2"/>
<gene>
    <name evidence="1" type="ORF">E2B99_03460</name>
</gene>
<keyword evidence="2" id="KW-1185">Reference proteome</keyword>
<evidence type="ECO:0000313" key="1">
    <source>
        <dbReference type="EMBL" id="TEU30109.1"/>
    </source>
</evidence>
<accession>A0A4Y7XFV6</accession>
<sequence>MPDLNNESSNLEIDLIRGKDCSTIYFDKITGLSVNGAGTVKLIFAQQEPRTPNRFEEQLIIALPIGELPNIKAAIDKMIASEISQGRLQADELSIRQNLKSNVEVKCQHCGHFFPSPLPFNSKRNFDLAQLKGNRTDCPYCGHMTGVDKEHMRATFPDSPEPFIGELAKD</sequence>
<dbReference type="EMBL" id="SNTY01000012">
    <property type="protein sequence ID" value="TEU30109.1"/>
    <property type="molecule type" value="Genomic_DNA"/>
</dbReference>
<dbReference type="AlphaFoldDB" id="A0A4Y7XFV6"/>
<dbReference type="RefSeq" id="WP_134243589.1">
    <property type="nucleotide sequence ID" value="NZ_SNTY01000012.1"/>
</dbReference>
<evidence type="ECO:0000313" key="2">
    <source>
        <dbReference type="Proteomes" id="UP000297834"/>
    </source>
</evidence>
<dbReference type="Proteomes" id="UP000297834">
    <property type="component" value="Unassembled WGS sequence"/>
</dbReference>
<comment type="caution">
    <text evidence="1">The sequence shown here is derived from an EMBL/GenBank/DDBJ whole genome shotgun (WGS) entry which is preliminary data.</text>
</comment>